<sequence>MNSYPRIDAPLFEIGRDPGGHWLARSADGREGGVFVSRDEAEKFARSRGGAVANAREPLTLWRKTSRESAF</sequence>
<dbReference type="EMBL" id="WNKS01000003">
    <property type="protein sequence ID" value="MTV30499.1"/>
    <property type="molecule type" value="Genomic_DNA"/>
</dbReference>
<reference evidence="1 2" key="1">
    <citation type="submission" date="2019-11" db="EMBL/GenBank/DDBJ databases">
        <title>Whole-genome sequence of a Rhodoblastus acidophilus DSM 142.</title>
        <authorList>
            <person name="Kyndt J.A."/>
            <person name="Meyer T.E."/>
        </authorList>
    </citation>
    <scope>NUCLEOTIDE SEQUENCE [LARGE SCALE GENOMIC DNA]</scope>
    <source>
        <strain evidence="1 2">DSM 142</strain>
    </source>
</reference>
<accession>A0A6N8DJB0</accession>
<dbReference type="RefSeq" id="WP_155445161.1">
    <property type="nucleotide sequence ID" value="NZ_JAOQNR010000003.1"/>
</dbReference>
<proteinExistence type="predicted"/>
<organism evidence="1 2">
    <name type="scientific">Rhodoblastus acidophilus</name>
    <name type="common">Rhodopseudomonas acidophila</name>
    <dbReference type="NCBI Taxonomy" id="1074"/>
    <lineage>
        <taxon>Bacteria</taxon>
        <taxon>Pseudomonadati</taxon>
        <taxon>Pseudomonadota</taxon>
        <taxon>Alphaproteobacteria</taxon>
        <taxon>Hyphomicrobiales</taxon>
        <taxon>Rhodoblastaceae</taxon>
        <taxon>Rhodoblastus</taxon>
    </lineage>
</organism>
<dbReference type="AlphaFoldDB" id="A0A6N8DJB0"/>
<dbReference type="Proteomes" id="UP000439113">
    <property type="component" value="Unassembled WGS sequence"/>
</dbReference>
<evidence type="ECO:0000313" key="2">
    <source>
        <dbReference type="Proteomes" id="UP000439113"/>
    </source>
</evidence>
<name>A0A6N8DJB0_RHOAC</name>
<evidence type="ECO:0008006" key="3">
    <source>
        <dbReference type="Google" id="ProtNLM"/>
    </source>
</evidence>
<gene>
    <name evidence="1" type="ORF">GJ654_05770</name>
</gene>
<dbReference type="OrthoDB" id="8454620at2"/>
<protein>
    <recommendedName>
        <fullName evidence="3">DUF2188 domain-containing protein</fullName>
    </recommendedName>
</protein>
<comment type="caution">
    <text evidence="1">The sequence shown here is derived from an EMBL/GenBank/DDBJ whole genome shotgun (WGS) entry which is preliminary data.</text>
</comment>
<evidence type="ECO:0000313" key="1">
    <source>
        <dbReference type="EMBL" id="MTV30499.1"/>
    </source>
</evidence>